<keyword evidence="1" id="KW-1133">Transmembrane helix</keyword>
<dbReference type="eggNOG" id="ENOG5033EP0">
    <property type="taxonomic scope" value="Bacteria"/>
</dbReference>
<protein>
    <submittedName>
        <fullName evidence="2">Uncharacterized protein</fullName>
    </submittedName>
</protein>
<sequence length="158" mass="17277">MEYLWRRGKLGELWLSKEAITSLANTVMPPEYKAREATLQGDDNVANVIVVAPHSGDLAVKKELQDKLVSLFAPLGLKVKISWTSKEESFDAPALMNKLRKYPIFWGSVVAIIAGISQLGLKGLGLCILFGFIGWAIAGLVLSGKLSDLLSSLIDKRH</sequence>
<accession>A0A0T5XCQ1</accession>
<comment type="caution">
    <text evidence="2">The sequence shown here is derived from an EMBL/GenBank/DDBJ whole genome shotgun (WGS) entry which is preliminary data.</text>
</comment>
<proteinExistence type="predicted"/>
<reference evidence="3" key="1">
    <citation type="submission" date="2012-09" db="EMBL/GenBank/DDBJ databases">
        <authorList>
            <person name="Weinstock G."/>
            <person name="Sodergren E."/>
            <person name="Clifton S."/>
            <person name="Fulton L."/>
            <person name="Fulton B."/>
            <person name="Courtney L."/>
            <person name="Fronick C."/>
            <person name="Harrison M."/>
            <person name="Strong C."/>
            <person name="Farmer C."/>
            <person name="Delehaunty K."/>
            <person name="Markovic C."/>
            <person name="Hall O."/>
            <person name="Minx P."/>
            <person name="Tomlinson C."/>
            <person name="Mitreva M."/>
            <person name="Nelson J."/>
            <person name="Hou S."/>
            <person name="Wollam A."/>
            <person name="Pepin K.H."/>
            <person name="Johnson M."/>
            <person name="Bhonagiri V."/>
            <person name="Nash W.E."/>
            <person name="Suruliraj S."/>
            <person name="Warren W."/>
            <person name="Chinwalla A."/>
            <person name="Mardis E.R."/>
            <person name="Wilson R.K."/>
        </authorList>
    </citation>
    <scope>NUCLEOTIDE SEQUENCE [LARGE SCALE GENOMIC DNA]</scope>
    <source>
        <strain evidence="3">OS1</strain>
    </source>
</reference>
<dbReference type="OrthoDB" id="5939at2"/>
<keyword evidence="3" id="KW-1185">Reference proteome</keyword>
<evidence type="ECO:0000256" key="1">
    <source>
        <dbReference type="SAM" id="Phobius"/>
    </source>
</evidence>
<name>A0A0T5XCQ1_9BACT</name>
<keyword evidence="1" id="KW-0472">Membrane</keyword>
<keyword evidence="1" id="KW-0812">Transmembrane</keyword>
<evidence type="ECO:0000313" key="2">
    <source>
        <dbReference type="EMBL" id="KRT36127.1"/>
    </source>
</evidence>
<dbReference type="EMBL" id="ACJX03000001">
    <property type="protein sequence ID" value="KRT36127.1"/>
    <property type="molecule type" value="Genomic_DNA"/>
</dbReference>
<dbReference type="AlphaFoldDB" id="A0A0T5XCQ1"/>
<dbReference type="Proteomes" id="UP000005273">
    <property type="component" value="Unassembled WGS sequence"/>
</dbReference>
<gene>
    <name evidence="2" type="ORF">HMPREF1705_03389</name>
</gene>
<evidence type="ECO:0000313" key="3">
    <source>
        <dbReference type="Proteomes" id="UP000005273"/>
    </source>
</evidence>
<feature type="transmembrane region" description="Helical" evidence="1">
    <location>
        <begin position="99"/>
        <end position="117"/>
    </location>
</feature>
<dbReference type="STRING" id="592015.HMPREF1705_03389"/>
<organism evidence="2 3">
    <name type="scientific">Acetomicrobium hydrogeniformans ATCC BAA-1850</name>
    <dbReference type="NCBI Taxonomy" id="592015"/>
    <lineage>
        <taxon>Bacteria</taxon>
        <taxon>Thermotogati</taxon>
        <taxon>Synergistota</taxon>
        <taxon>Synergistia</taxon>
        <taxon>Synergistales</taxon>
        <taxon>Acetomicrobiaceae</taxon>
        <taxon>Acetomicrobium</taxon>
    </lineage>
</organism>
<dbReference type="RefSeq" id="WP_009201180.1">
    <property type="nucleotide sequence ID" value="NZ_ACJX03000001.1"/>
</dbReference>
<feature type="transmembrane region" description="Helical" evidence="1">
    <location>
        <begin position="123"/>
        <end position="142"/>
    </location>
</feature>